<evidence type="ECO:0000256" key="13">
    <source>
        <dbReference type="RuleBase" id="RU361130"/>
    </source>
</evidence>
<feature type="disulfide bond" description="Redox-active" evidence="11">
    <location>
        <begin position="49"/>
        <end position="52"/>
    </location>
</feature>
<feature type="disulfide bond" description="Redox-active" evidence="11">
    <location>
        <begin position="393"/>
        <end position="396"/>
    </location>
</feature>
<evidence type="ECO:0000256" key="4">
    <source>
        <dbReference type="ARBA" id="ARBA00012723"/>
    </source>
</evidence>
<dbReference type="AlphaFoldDB" id="A0AAW2I981"/>
<dbReference type="FunFam" id="3.40.30.10:FF:000303">
    <property type="entry name" value="Protein disulfide-isomerase"/>
    <property type="match status" value="1"/>
</dbReference>
<dbReference type="FunFam" id="3.40.30.10:FF:000045">
    <property type="entry name" value="Disulfide-isomerase A3"/>
    <property type="match status" value="1"/>
</dbReference>
<evidence type="ECO:0000259" key="14">
    <source>
        <dbReference type="PROSITE" id="PS51352"/>
    </source>
</evidence>
<dbReference type="Pfam" id="PF13848">
    <property type="entry name" value="Thioredoxin_6"/>
    <property type="match status" value="1"/>
</dbReference>
<evidence type="ECO:0000256" key="10">
    <source>
        <dbReference type="ARBA" id="ARBA00023284"/>
    </source>
</evidence>
<dbReference type="CDD" id="cd02995">
    <property type="entry name" value="PDI_a_PDI_a'_C"/>
    <property type="match status" value="1"/>
</dbReference>
<dbReference type="PANTHER" id="PTHR18929">
    <property type="entry name" value="PROTEIN DISULFIDE ISOMERASE"/>
    <property type="match status" value="1"/>
</dbReference>
<comment type="caution">
    <text evidence="15">The sequence shown here is derived from an EMBL/GenBank/DDBJ whole genome shotgun (WGS) entry which is preliminary data.</text>
</comment>
<dbReference type="EMBL" id="JARGDH010000001">
    <property type="protein sequence ID" value="KAL0278930.1"/>
    <property type="molecule type" value="Genomic_DNA"/>
</dbReference>
<evidence type="ECO:0000256" key="8">
    <source>
        <dbReference type="ARBA" id="ARBA00023157"/>
    </source>
</evidence>
<dbReference type="InterPro" id="IPR005792">
    <property type="entry name" value="Prot_disulphide_isomerase"/>
</dbReference>
<evidence type="ECO:0000256" key="9">
    <source>
        <dbReference type="ARBA" id="ARBA00023235"/>
    </source>
</evidence>
<keyword evidence="6" id="KW-0677">Repeat</keyword>
<dbReference type="FunFam" id="3.40.30.10:FF:000017">
    <property type="entry name" value="Protein disulfide-isomerase A4"/>
    <property type="match status" value="1"/>
</dbReference>
<comment type="similarity">
    <text evidence="3 12">Belongs to the protein disulfide isomerase family.</text>
</comment>
<evidence type="ECO:0000256" key="11">
    <source>
        <dbReference type="PIRSR" id="PIRSR605792-51"/>
    </source>
</evidence>
<dbReference type="GO" id="GO:0034976">
    <property type="term" value="P:response to endoplasmic reticulum stress"/>
    <property type="evidence" value="ECO:0007669"/>
    <property type="project" value="TreeGrafter"/>
</dbReference>
<proteinExistence type="inferred from homology"/>
<evidence type="ECO:0000313" key="15">
    <source>
        <dbReference type="EMBL" id="KAL0278930.1"/>
    </source>
</evidence>
<dbReference type="Gene3D" id="3.40.30.10">
    <property type="entry name" value="Glutaredoxin"/>
    <property type="match status" value="4"/>
</dbReference>
<dbReference type="PANTHER" id="PTHR18929:SF132">
    <property type="entry name" value="PROTEIN DISULFIDE-ISOMERASE A3"/>
    <property type="match status" value="1"/>
</dbReference>
<dbReference type="CDD" id="cd02961">
    <property type="entry name" value="PDI_a_family"/>
    <property type="match status" value="1"/>
</dbReference>
<protein>
    <recommendedName>
        <fullName evidence="4 13">Protein disulfide-isomerase</fullName>
        <ecNumber evidence="4 13">5.3.4.1</ecNumber>
    </recommendedName>
</protein>
<keyword evidence="7" id="KW-0256">Endoplasmic reticulum</keyword>
<dbReference type="PROSITE" id="PS00194">
    <property type="entry name" value="THIOREDOXIN_1"/>
    <property type="match status" value="2"/>
</dbReference>
<dbReference type="InterPro" id="IPR005788">
    <property type="entry name" value="PDI_thioredoxin-like_dom"/>
</dbReference>
<evidence type="ECO:0000256" key="7">
    <source>
        <dbReference type="ARBA" id="ARBA00022824"/>
    </source>
</evidence>
<comment type="subcellular location">
    <subcellularLocation>
        <location evidence="2">Endoplasmic reticulum lumen</location>
    </subcellularLocation>
</comment>
<keyword evidence="9 13" id="KW-0413">Isomerase</keyword>
<feature type="domain" description="Thioredoxin" evidence="14">
    <location>
        <begin position="1"/>
        <end position="175"/>
    </location>
</feature>
<comment type="catalytic activity">
    <reaction evidence="1 13">
        <text>Catalyzes the rearrangement of -S-S- bonds in proteins.</text>
        <dbReference type="EC" id="5.3.4.1"/>
    </reaction>
</comment>
<evidence type="ECO:0000256" key="6">
    <source>
        <dbReference type="ARBA" id="ARBA00022737"/>
    </source>
</evidence>
<dbReference type="GO" id="GO:0003756">
    <property type="term" value="F:protein disulfide isomerase activity"/>
    <property type="evidence" value="ECO:0007669"/>
    <property type="project" value="UniProtKB-EC"/>
</dbReference>
<dbReference type="FunFam" id="3.40.30.10:FF:000077">
    <property type="entry name" value="Protein disulfide-isomerase"/>
    <property type="match status" value="1"/>
</dbReference>
<evidence type="ECO:0000256" key="3">
    <source>
        <dbReference type="ARBA" id="ARBA00006347"/>
    </source>
</evidence>
<evidence type="ECO:0000256" key="5">
    <source>
        <dbReference type="ARBA" id="ARBA00022729"/>
    </source>
</evidence>
<dbReference type="EC" id="5.3.4.1" evidence="4 13"/>
<dbReference type="CDD" id="cd03073">
    <property type="entry name" value="PDI_b'_ERp72_ERp57"/>
    <property type="match status" value="1"/>
</dbReference>
<dbReference type="PROSITE" id="PS51352">
    <property type="entry name" value="THIOREDOXIN_2"/>
    <property type="match status" value="2"/>
</dbReference>
<gene>
    <name evidence="15" type="ORF">PYX00_000607</name>
</gene>
<dbReference type="InterPro" id="IPR017937">
    <property type="entry name" value="Thioredoxin_CS"/>
</dbReference>
<dbReference type="GO" id="GO:0006457">
    <property type="term" value="P:protein folding"/>
    <property type="evidence" value="ECO:0007669"/>
    <property type="project" value="TreeGrafter"/>
</dbReference>
<evidence type="ECO:0000256" key="1">
    <source>
        <dbReference type="ARBA" id="ARBA00001182"/>
    </source>
</evidence>
<sequence length="488" mass="55633">MGILFFLELFSLCALALAGDHVLELTDNDFSDRTAAYETVLVMFYAPWCGHCKRLKPEYEKAAGILKDNDPPITLARVDCTEAGKETCNKFSVTGYPTLKIFRNGDLSQEYNGPREANGIVKYMQSQVGPSSKELVTEEDFNKFIGKDDVAVIGFFDGDSSLKDSFLKAADKLREKVRFGHTSSKELMDKYNAKDEIVLFRPKHMHNKFEPNEVKYAGETSREKITSFIEKNYHGLVGHRTRDNMNDFVNPLVVAYYAVDYVKNPKGTNYWRNRIIKVAKDFAADFTFAISAKDDFQHELNEFGIDYVSDDKPLIFARNKRNQKFSMKSEFSMENLEKFLNDLKDDKLEPFLKSEPVPDDNDGPVKIAVAKNFDEVVTNSGRDALVEFYAPWCGHCKKLAPIYDELGEKLKNEDVDIVKMDATSNDVPPLYDVRGFPTLYWSPKNSKSNPVRYEGGRELEDFIKYIAKHSTDGLKGFDKSGKPMKEEL</sequence>
<organism evidence="15">
    <name type="scientific">Menopon gallinae</name>
    <name type="common">poultry shaft louse</name>
    <dbReference type="NCBI Taxonomy" id="328185"/>
    <lineage>
        <taxon>Eukaryota</taxon>
        <taxon>Metazoa</taxon>
        <taxon>Ecdysozoa</taxon>
        <taxon>Arthropoda</taxon>
        <taxon>Hexapoda</taxon>
        <taxon>Insecta</taxon>
        <taxon>Pterygota</taxon>
        <taxon>Neoptera</taxon>
        <taxon>Paraneoptera</taxon>
        <taxon>Psocodea</taxon>
        <taxon>Troctomorpha</taxon>
        <taxon>Phthiraptera</taxon>
        <taxon>Amblycera</taxon>
        <taxon>Menoponidae</taxon>
        <taxon>Menopon</taxon>
    </lineage>
</organism>
<keyword evidence="10 11" id="KW-0676">Redox-active center</keyword>
<evidence type="ECO:0000256" key="12">
    <source>
        <dbReference type="RuleBase" id="RU004208"/>
    </source>
</evidence>
<dbReference type="InterPro" id="IPR013766">
    <property type="entry name" value="Thioredoxin_domain"/>
</dbReference>
<feature type="signal peptide" evidence="13">
    <location>
        <begin position="1"/>
        <end position="18"/>
    </location>
</feature>
<dbReference type="PRINTS" id="PR00421">
    <property type="entry name" value="THIOREDOXIN"/>
</dbReference>
<dbReference type="SUPFAM" id="SSF52833">
    <property type="entry name" value="Thioredoxin-like"/>
    <property type="match status" value="3"/>
</dbReference>
<keyword evidence="8 11" id="KW-1015">Disulfide bond</keyword>
<keyword evidence="5 13" id="KW-0732">Signal</keyword>
<reference evidence="15" key="1">
    <citation type="journal article" date="2024" name="Gigascience">
        <title>Chromosome-level genome of the poultry shaft louse Menopon gallinae provides insight into the host-switching and adaptive evolution of parasitic lice.</title>
        <authorList>
            <person name="Xu Y."/>
            <person name="Ma L."/>
            <person name="Liu S."/>
            <person name="Liang Y."/>
            <person name="Liu Q."/>
            <person name="He Z."/>
            <person name="Tian L."/>
            <person name="Duan Y."/>
            <person name="Cai W."/>
            <person name="Li H."/>
            <person name="Song F."/>
        </authorList>
    </citation>
    <scope>NUCLEOTIDE SEQUENCE</scope>
    <source>
        <strain evidence="15">Cailab_2023a</strain>
    </source>
</reference>
<dbReference type="InterPro" id="IPR036249">
    <property type="entry name" value="Thioredoxin-like_sf"/>
</dbReference>
<dbReference type="GO" id="GO:0005788">
    <property type="term" value="C:endoplasmic reticulum lumen"/>
    <property type="evidence" value="ECO:0007669"/>
    <property type="project" value="UniProtKB-SubCell"/>
</dbReference>
<accession>A0AAW2I981</accession>
<dbReference type="NCBIfam" id="TIGR01126">
    <property type="entry name" value="pdi_dom"/>
    <property type="match status" value="2"/>
</dbReference>
<dbReference type="NCBIfam" id="TIGR01130">
    <property type="entry name" value="ER_PDI_fam"/>
    <property type="match status" value="1"/>
</dbReference>
<feature type="chain" id="PRO_5043112253" description="Protein disulfide-isomerase" evidence="13">
    <location>
        <begin position="19"/>
        <end position="488"/>
    </location>
</feature>
<name>A0AAW2I981_9NEOP</name>
<evidence type="ECO:0000256" key="2">
    <source>
        <dbReference type="ARBA" id="ARBA00004319"/>
    </source>
</evidence>
<feature type="domain" description="Thioredoxin" evidence="14">
    <location>
        <begin position="343"/>
        <end position="471"/>
    </location>
</feature>
<dbReference type="Pfam" id="PF00085">
    <property type="entry name" value="Thioredoxin"/>
    <property type="match status" value="2"/>
</dbReference>